<proteinExistence type="predicted"/>
<feature type="non-terminal residue" evidence="2">
    <location>
        <position position="1"/>
    </location>
</feature>
<feature type="transmembrane region" description="Helical" evidence="1">
    <location>
        <begin position="80"/>
        <end position="100"/>
    </location>
</feature>
<keyword evidence="3" id="KW-1185">Reference proteome</keyword>
<reference evidence="2" key="1">
    <citation type="submission" date="2020-11" db="EMBL/GenBank/DDBJ databases">
        <authorList>
            <person name="Tran Van P."/>
        </authorList>
    </citation>
    <scope>NUCLEOTIDE SEQUENCE</scope>
</reference>
<dbReference type="EMBL" id="CAJPEV010013596">
    <property type="protein sequence ID" value="CAG0906786.1"/>
    <property type="molecule type" value="Genomic_DNA"/>
</dbReference>
<dbReference type="Proteomes" id="UP000677054">
    <property type="component" value="Unassembled WGS sequence"/>
</dbReference>
<keyword evidence="1" id="KW-0812">Transmembrane</keyword>
<keyword evidence="1" id="KW-1133">Transmembrane helix</keyword>
<accession>A0A7R9AID4</accession>
<sequence length="125" mass="13629">MREPFVKPTATFSSSPFLISAPGRFVLLASGPEPLGPPRSLPRCSPLSRLVVEMVSCDAGEATKVPRRKERYVIKGGMELIWIPVRLLCFLALVVALGMASQYVNPTSGESAFQRVSAGFRRSFS</sequence>
<evidence type="ECO:0000256" key="1">
    <source>
        <dbReference type="SAM" id="Phobius"/>
    </source>
</evidence>
<dbReference type="AlphaFoldDB" id="A0A7R9AID4"/>
<keyword evidence="1" id="KW-0472">Membrane</keyword>
<name>A0A7R9AID4_9CRUS</name>
<evidence type="ECO:0000313" key="3">
    <source>
        <dbReference type="Proteomes" id="UP000677054"/>
    </source>
</evidence>
<organism evidence="2">
    <name type="scientific">Darwinula stevensoni</name>
    <dbReference type="NCBI Taxonomy" id="69355"/>
    <lineage>
        <taxon>Eukaryota</taxon>
        <taxon>Metazoa</taxon>
        <taxon>Ecdysozoa</taxon>
        <taxon>Arthropoda</taxon>
        <taxon>Crustacea</taxon>
        <taxon>Oligostraca</taxon>
        <taxon>Ostracoda</taxon>
        <taxon>Podocopa</taxon>
        <taxon>Podocopida</taxon>
        <taxon>Darwinulocopina</taxon>
        <taxon>Darwinuloidea</taxon>
        <taxon>Darwinulidae</taxon>
        <taxon>Darwinula</taxon>
    </lineage>
</organism>
<dbReference type="EMBL" id="LR913114">
    <property type="protein sequence ID" value="CAD7254866.1"/>
    <property type="molecule type" value="Genomic_DNA"/>
</dbReference>
<gene>
    <name evidence="2" type="ORF">DSTB1V02_LOCUS14612</name>
</gene>
<protein>
    <submittedName>
        <fullName evidence="2">Uncharacterized protein</fullName>
    </submittedName>
</protein>
<evidence type="ECO:0000313" key="2">
    <source>
        <dbReference type="EMBL" id="CAD7254866.1"/>
    </source>
</evidence>